<keyword evidence="2" id="KW-1185">Reference proteome</keyword>
<protein>
    <submittedName>
        <fullName evidence="1">Uncharacterized protein</fullName>
    </submittedName>
</protein>
<proteinExistence type="predicted"/>
<dbReference type="AlphaFoldDB" id="A0A078AKQ8"/>
<reference evidence="1 2" key="1">
    <citation type="submission" date="2014-06" db="EMBL/GenBank/DDBJ databases">
        <authorList>
            <person name="Swart Estienne"/>
        </authorList>
    </citation>
    <scope>NUCLEOTIDE SEQUENCE [LARGE SCALE GENOMIC DNA]</scope>
    <source>
        <strain evidence="1 2">130c</strain>
    </source>
</reference>
<accession>A0A078AKQ8</accession>
<name>A0A078AKQ8_STYLE</name>
<dbReference type="InParanoid" id="A0A078AKQ8"/>
<gene>
    <name evidence="1" type="primary">Contig7774.g8285</name>
    <name evidence="1" type="ORF">STYLEM_11992</name>
</gene>
<evidence type="ECO:0000313" key="2">
    <source>
        <dbReference type="Proteomes" id="UP000039865"/>
    </source>
</evidence>
<evidence type="ECO:0000313" key="1">
    <source>
        <dbReference type="EMBL" id="CDW82955.1"/>
    </source>
</evidence>
<dbReference type="Proteomes" id="UP000039865">
    <property type="component" value="Unassembled WGS sequence"/>
</dbReference>
<sequence>MGERMLNRSLLNLFQIQTQLQRTIEKAKQSNIEGARDQLDEFLNFIKEQYFVLDEKQKNVKIKDIEAPKVKQGKNINSITKQSVDLSYIDKASFTYNIKYIEMPNSLSEFAKIFKLNKNDIVRKIKSYPTGQHELSCIIHSQERNKIYLHQAQTSKVLRYDAVQFTQDENFQELKIIENIQGGIMANQFIIFVGTRNIHYFPESYNQVSIKTLETNNRGDFRDICFDKGRDLLILAFTSNLMERSSIFVMNVTKEEIQIIERLNDGFNNSIIRCKKVLEPQKFMFACQKGFSSCYISSNGTISQQENYLPSYQNICDFEEIRKGEYIFCTREKCAYFIYRMNDQQIHDIPLGQSQQPFSMRLINFPGIKTQSPFLINYENQYLNIVDYRFQKAFRLGLNNFKAQAFIQYGNRLVVWVDSIGGVSIVCAQISEDGNNIITKYEISNVFLQIINKITKS</sequence>
<organism evidence="1 2">
    <name type="scientific">Stylonychia lemnae</name>
    <name type="common">Ciliate</name>
    <dbReference type="NCBI Taxonomy" id="5949"/>
    <lineage>
        <taxon>Eukaryota</taxon>
        <taxon>Sar</taxon>
        <taxon>Alveolata</taxon>
        <taxon>Ciliophora</taxon>
        <taxon>Intramacronucleata</taxon>
        <taxon>Spirotrichea</taxon>
        <taxon>Stichotrichia</taxon>
        <taxon>Sporadotrichida</taxon>
        <taxon>Oxytrichidae</taxon>
        <taxon>Stylonychinae</taxon>
        <taxon>Stylonychia</taxon>
    </lineage>
</organism>
<dbReference type="EMBL" id="CCKQ01011390">
    <property type="protein sequence ID" value="CDW82955.1"/>
    <property type="molecule type" value="Genomic_DNA"/>
</dbReference>